<gene>
    <name evidence="1" type="primary">ORF114249</name>
</gene>
<evidence type="ECO:0000313" key="1">
    <source>
        <dbReference type="EMBL" id="CEK79218.1"/>
    </source>
</evidence>
<organism evidence="1">
    <name type="scientific">Arion vulgaris</name>
    <dbReference type="NCBI Taxonomy" id="1028688"/>
    <lineage>
        <taxon>Eukaryota</taxon>
        <taxon>Metazoa</taxon>
        <taxon>Spiralia</taxon>
        <taxon>Lophotrochozoa</taxon>
        <taxon>Mollusca</taxon>
        <taxon>Gastropoda</taxon>
        <taxon>Heterobranchia</taxon>
        <taxon>Euthyneura</taxon>
        <taxon>Panpulmonata</taxon>
        <taxon>Eupulmonata</taxon>
        <taxon>Stylommatophora</taxon>
        <taxon>Helicina</taxon>
        <taxon>Arionoidea</taxon>
        <taxon>Arionidae</taxon>
        <taxon>Arion</taxon>
    </lineage>
</organism>
<reference evidence="1" key="1">
    <citation type="submission" date="2014-12" db="EMBL/GenBank/DDBJ databases">
        <title>Insight into the proteome of Arion vulgaris.</title>
        <authorList>
            <person name="Aradska J."/>
            <person name="Bulat T."/>
            <person name="Smidak R."/>
            <person name="Sarate P."/>
            <person name="Gangsoo J."/>
            <person name="Sialana F."/>
            <person name="Bilban M."/>
            <person name="Lubec G."/>
        </authorList>
    </citation>
    <scope>NUCLEOTIDE SEQUENCE</scope>
    <source>
        <tissue evidence="1">Skin</tissue>
    </source>
</reference>
<name>A0A0B7AEJ2_9EUPU</name>
<dbReference type="EMBL" id="HACG01032353">
    <property type="protein sequence ID" value="CEK79218.1"/>
    <property type="molecule type" value="Transcribed_RNA"/>
</dbReference>
<accession>A0A0B7AEJ2</accession>
<dbReference type="AlphaFoldDB" id="A0A0B7AEJ2"/>
<proteinExistence type="predicted"/>
<sequence>MINTINTKFNCTSLKTINNRRRWKWIDHVRRMTVMNLANTARRWTAVVNRKPGPSKQTWRRTGDKELKDTWEIVEIRQNKNNMNPLCEPYVSNVTRRWYR</sequence>
<protein>
    <submittedName>
        <fullName evidence="1">Uncharacterized protein</fullName>
    </submittedName>
</protein>